<proteinExistence type="predicted"/>
<dbReference type="Pfam" id="PF04788">
    <property type="entry name" value="DUF620"/>
    <property type="match status" value="1"/>
</dbReference>
<sequence length="201" mass="22552">MALQVGGKVDYIDSIKNGRLNWALKVVVVRLWNVSPMDNPNPNEINSVKMILQDSNGLDPLTTASMFSNAQCIGEKEVNGEDCFILKLCTDPQTLKARIEGPAEIIRHVLFGYFSQKTWLLTYMEDSHLTRIQSSVGGDVVYWETSINSSLDDYRPVEVKTPHGRTIESDVECEDDVGLEGDVTAQMSSSKRKLRIVKKEK</sequence>
<evidence type="ECO:0000313" key="2">
    <source>
        <dbReference type="Proteomes" id="UP001327560"/>
    </source>
</evidence>
<dbReference type="InterPro" id="IPR012340">
    <property type="entry name" value="NA-bd_OB-fold"/>
</dbReference>
<evidence type="ECO:0000313" key="1">
    <source>
        <dbReference type="EMBL" id="WOL07309.1"/>
    </source>
</evidence>
<keyword evidence="2" id="KW-1185">Reference proteome</keyword>
<protein>
    <submittedName>
        <fullName evidence="1">Uncharacterized protein</fullName>
    </submittedName>
</protein>
<dbReference type="Gene3D" id="2.40.50.140">
    <property type="entry name" value="Nucleic acid-binding proteins"/>
    <property type="match status" value="1"/>
</dbReference>
<organism evidence="1 2">
    <name type="scientific">Canna indica</name>
    <name type="common">Indian-shot</name>
    <dbReference type="NCBI Taxonomy" id="4628"/>
    <lineage>
        <taxon>Eukaryota</taxon>
        <taxon>Viridiplantae</taxon>
        <taxon>Streptophyta</taxon>
        <taxon>Embryophyta</taxon>
        <taxon>Tracheophyta</taxon>
        <taxon>Spermatophyta</taxon>
        <taxon>Magnoliopsida</taxon>
        <taxon>Liliopsida</taxon>
        <taxon>Zingiberales</taxon>
        <taxon>Cannaceae</taxon>
        <taxon>Canna</taxon>
    </lineage>
</organism>
<dbReference type="InterPro" id="IPR006873">
    <property type="entry name" value="DUF620"/>
</dbReference>
<name>A0AAQ3KFF6_9LILI</name>
<reference evidence="1 2" key="1">
    <citation type="submission" date="2023-10" db="EMBL/GenBank/DDBJ databases">
        <title>Chromosome-scale genome assembly provides insights into flower coloration mechanisms of Canna indica.</title>
        <authorList>
            <person name="Li C."/>
        </authorList>
    </citation>
    <scope>NUCLEOTIDE SEQUENCE [LARGE SCALE GENOMIC DNA]</scope>
    <source>
        <tissue evidence="1">Flower</tissue>
    </source>
</reference>
<accession>A0AAQ3KFF6</accession>
<gene>
    <name evidence="1" type="ORF">Cni_G16049</name>
</gene>
<dbReference type="PANTHER" id="PTHR31300">
    <property type="entry name" value="LIPASE"/>
    <property type="match status" value="1"/>
</dbReference>
<dbReference type="EMBL" id="CP136894">
    <property type="protein sequence ID" value="WOL07309.1"/>
    <property type="molecule type" value="Genomic_DNA"/>
</dbReference>
<dbReference type="Proteomes" id="UP001327560">
    <property type="component" value="Chromosome 5"/>
</dbReference>
<dbReference type="AlphaFoldDB" id="A0AAQ3KFF6"/>
<dbReference type="PANTHER" id="PTHR31300:SF2">
    <property type="entry name" value="LIPASE-LIKE PROTEIN"/>
    <property type="match status" value="1"/>
</dbReference>